<evidence type="ECO:0000256" key="6">
    <source>
        <dbReference type="ARBA" id="ARBA00022801"/>
    </source>
</evidence>
<feature type="compositionally biased region" description="Acidic residues" evidence="13">
    <location>
        <begin position="181"/>
        <end position="195"/>
    </location>
</feature>
<evidence type="ECO:0000256" key="5">
    <source>
        <dbReference type="ARBA" id="ARBA00022792"/>
    </source>
</evidence>
<dbReference type="PROSITE" id="PS00674">
    <property type="entry name" value="AAA"/>
    <property type="match status" value="1"/>
</dbReference>
<dbReference type="SMART" id="SM00382">
    <property type="entry name" value="AAA"/>
    <property type="match status" value="1"/>
</dbReference>
<dbReference type="SMART" id="SM01024">
    <property type="entry name" value="BCS1_N"/>
    <property type="match status" value="1"/>
</dbReference>
<comment type="subcellular location">
    <subcellularLocation>
        <location evidence="1">Mitochondrion inner membrane</location>
        <topology evidence="1">Single-pass membrane protein</topology>
    </subcellularLocation>
</comment>
<keyword evidence="7 12" id="KW-0067">ATP-binding</keyword>
<evidence type="ECO:0000259" key="15">
    <source>
        <dbReference type="SMART" id="SM01024"/>
    </source>
</evidence>
<evidence type="ECO:0008006" key="18">
    <source>
        <dbReference type="Google" id="ProtNLM"/>
    </source>
</evidence>
<dbReference type="GO" id="GO:0016887">
    <property type="term" value="F:ATP hydrolysis activity"/>
    <property type="evidence" value="ECO:0007669"/>
    <property type="project" value="InterPro"/>
</dbReference>
<dbReference type="SUPFAM" id="SSF52540">
    <property type="entry name" value="P-loop containing nucleoside triphosphate hydrolases"/>
    <property type="match status" value="1"/>
</dbReference>
<dbReference type="Pfam" id="PF00004">
    <property type="entry name" value="AAA"/>
    <property type="match status" value="2"/>
</dbReference>
<accession>A0A1V6YVR4</accession>
<dbReference type="InterPro" id="IPR003593">
    <property type="entry name" value="AAA+_ATPase"/>
</dbReference>
<dbReference type="GO" id="GO:0005743">
    <property type="term" value="C:mitochondrial inner membrane"/>
    <property type="evidence" value="ECO:0007669"/>
    <property type="project" value="UniProtKB-SubCell"/>
</dbReference>
<sequence>MSQPGSRTWAAQFNPIQSTPTPPVLMECPCQAHLRLSSARSCARAGQANTRGSSAMFLEAYKRLLTIPTATGPLSTTDTAMLEALVPGYGFISRILMSYLNFDVSAYLQVLVSLAVFGATARYALLITWDHFNELFVSRAEIRLDDETFQYLMFWISRQPHMKNTNRFVAGTKTNSYWSENESDNELDEDEDETFNGEKDASFDSYWAKITTRDKYKKIQFTPSEGCHYFWYKNRPLMLEREHRDGGIWYVMNNERIFLSSLGRNPTILKTLLAEAQQAFVERDKNRTVIYRGSRIGGAGQSFNWYRCMARLPRPLSTVILDQEQKQDFLDDIKEYLHPRTRRWYTNRGIPYRRGYLLHGPPGTGKTSLCFAAAGILGLKLYLLDLNSTALDEENLSLLFSELPRRCIILLEDIDSAGVTEARAATPASTSDAPINDGTPKDGAVEADSTADKDTTKKGRISLSGLLNVIDGVAASEGRILIMTTNHMEKLDPALLRPGRVDMKIIFGHASEADIKELFTSIYGAKNNDIACGGAPTTHNGLVKFPTTRIVGNIAKSKGEIVQDSEECNGGGEKGKGKDLQSLVSLRSRISDLASEFAAVVPSGEFTAAEIQGYLLNHKETPEVAIHGAAEWVQTARDKKRAAEKQGEPEGEAKGEEKDKA</sequence>
<organism evidence="16 17">
    <name type="scientific">Penicillium nalgiovense</name>
    <dbReference type="NCBI Taxonomy" id="60175"/>
    <lineage>
        <taxon>Eukaryota</taxon>
        <taxon>Fungi</taxon>
        <taxon>Dikarya</taxon>
        <taxon>Ascomycota</taxon>
        <taxon>Pezizomycotina</taxon>
        <taxon>Eurotiomycetes</taxon>
        <taxon>Eurotiomycetidae</taxon>
        <taxon>Eurotiales</taxon>
        <taxon>Aspergillaceae</taxon>
        <taxon>Penicillium</taxon>
    </lineage>
</organism>
<feature type="compositionally biased region" description="Basic and acidic residues" evidence="13">
    <location>
        <begin position="439"/>
        <end position="454"/>
    </location>
</feature>
<evidence type="ECO:0000256" key="2">
    <source>
        <dbReference type="ARBA" id="ARBA00007448"/>
    </source>
</evidence>
<gene>
    <name evidence="16" type="ORF">PENNAL_c0009G08932</name>
</gene>
<keyword evidence="10" id="KW-0472">Membrane</keyword>
<dbReference type="GO" id="GO:0005524">
    <property type="term" value="F:ATP binding"/>
    <property type="evidence" value="ECO:0007669"/>
    <property type="project" value="UniProtKB-KW"/>
</dbReference>
<keyword evidence="8" id="KW-1133">Transmembrane helix</keyword>
<feature type="region of interest" description="Disordered" evidence="13">
    <location>
        <begin position="634"/>
        <end position="661"/>
    </location>
</feature>
<keyword evidence="17" id="KW-1185">Reference proteome</keyword>
<evidence type="ECO:0000256" key="3">
    <source>
        <dbReference type="ARBA" id="ARBA00022692"/>
    </source>
</evidence>
<reference evidence="17" key="1">
    <citation type="journal article" date="2017" name="Nat. Microbiol.">
        <title>Global analysis of biosynthetic gene clusters reveals vast potential of secondary metabolite production in Penicillium species.</title>
        <authorList>
            <person name="Nielsen J.C."/>
            <person name="Grijseels S."/>
            <person name="Prigent S."/>
            <person name="Ji B."/>
            <person name="Dainat J."/>
            <person name="Nielsen K.F."/>
            <person name="Frisvad J.C."/>
            <person name="Workman M."/>
            <person name="Nielsen J."/>
        </authorList>
    </citation>
    <scope>NUCLEOTIDE SEQUENCE [LARGE SCALE GENOMIC DNA]</scope>
    <source>
        <strain evidence="17">IBT 13039</strain>
    </source>
</reference>
<comment type="catalytic activity">
    <reaction evidence="11">
        <text>ATP + H2O = ADP + phosphate + H(+)</text>
        <dbReference type="Rhea" id="RHEA:13065"/>
        <dbReference type="ChEBI" id="CHEBI:15377"/>
        <dbReference type="ChEBI" id="CHEBI:15378"/>
        <dbReference type="ChEBI" id="CHEBI:30616"/>
        <dbReference type="ChEBI" id="CHEBI:43474"/>
        <dbReference type="ChEBI" id="CHEBI:456216"/>
    </reaction>
    <physiologicalReaction direction="left-to-right" evidence="11">
        <dbReference type="Rhea" id="RHEA:13066"/>
    </physiologicalReaction>
</comment>
<proteinExistence type="inferred from homology"/>
<feature type="compositionally biased region" description="Basic and acidic residues" evidence="13">
    <location>
        <begin position="641"/>
        <end position="661"/>
    </location>
</feature>
<dbReference type="InterPro" id="IPR003959">
    <property type="entry name" value="ATPase_AAA_core"/>
</dbReference>
<dbReference type="InterPro" id="IPR003960">
    <property type="entry name" value="ATPase_AAA_CS"/>
</dbReference>
<feature type="region of interest" description="Disordered" evidence="13">
    <location>
        <begin position="177"/>
        <end position="198"/>
    </location>
</feature>
<evidence type="ECO:0000259" key="14">
    <source>
        <dbReference type="SMART" id="SM00382"/>
    </source>
</evidence>
<evidence type="ECO:0000256" key="7">
    <source>
        <dbReference type="ARBA" id="ARBA00022840"/>
    </source>
</evidence>
<dbReference type="Proteomes" id="UP000191691">
    <property type="component" value="Unassembled WGS sequence"/>
</dbReference>
<keyword evidence="6" id="KW-0378">Hydrolase</keyword>
<evidence type="ECO:0000313" key="16">
    <source>
        <dbReference type="EMBL" id="OQE91536.1"/>
    </source>
</evidence>
<evidence type="ECO:0000256" key="8">
    <source>
        <dbReference type="ARBA" id="ARBA00022989"/>
    </source>
</evidence>
<dbReference type="Gene3D" id="3.40.50.300">
    <property type="entry name" value="P-loop containing nucleotide triphosphate hydrolases"/>
    <property type="match status" value="1"/>
</dbReference>
<dbReference type="EMBL" id="MOOB01000009">
    <property type="protein sequence ID" value="OQE91536.1"/>
    <property type="molecule type" value="Genomic_DNA"/>
</dbReference>
<comment type="caution">
    <text evidence="16">The sequence shown here is derived from an EMBL/GenBank/DDBJ whole genome shotgun (WGS) entry which is preliminary data.</text>
</comment>
<dbReference type="Pfam" id="PF08740">
    <property type="entry name" value="BCS1_N"/>
    <property type="match status" value="1"/>
</dbReference>
<dbReference type="PANTHER" id="PTHR23070">
    <property type="entry name" value="BCS1 AAA-TYPE ATPASE"/>
    <property type="match status" value="1"/>
</dbReference>
<evidence type="ECO:0000256" key="4">
    <source>
        <dbReference type="ARBA" id="ARBA00022741"/>
    </source>
</evidence>
<evidence type="ECO:0000313" key="17">
    <source>
        <dbReference type="Proteomes" id="UP000191691"/>
    </source>
</evidence>
<feature type="domain" description="AAA+ ATPase" evidence="14">
    <location>
        <begin position="352"/>
        <end position="511"/>
    </location>
</feature>
<evidence type="ECO:0000256" key="11">
    <source>
        <dbReference type="ARBA" id="ARBA00048778"/>
    </source>
</evidence>
<dbReference type="InterPro" id="IPR057495">
    <property type="entry name" value="AAA_lid_BCS1"/>
</dbReference>
<evidence type="ECO:0000256" key="13">
    <source>
        <dbReference type="SAM" id="MobiDB-lite"/>
    </source>
</evidence>
<evidence type="ECO:0000256" key="1">
    <source>
        <dbReference type="ARBA" id="ARBA00004434"/>
    </source>
</evidence>
<dbReference type="STRING" id="60175.A0A1V6YVR4"/>
<dbReference type="InterPro" id="IPR050747">
    <property type="entry name" value="Mitochondrial_chaperone_BCS1"/>
</dbReference>
<dbReference type="AlphaFoldDB" id="A0A1V6YVR4"/>
<keyword evidence="5" id="KW-0999">Mitochondrion inner membrane</keyword>
<keyword evidence="3" id="KW-0812">Transmembrane</keyword>
<feature type="region of interest" description="Disordered" evidence="13">
    <location>
        <begin position="422"/>
        <end position="454"/>
    </location>
</feature>
<evidence type="ECO:0000256" key="10">
    <source>
        <dbReference type="ARBA" id="ARBA00023136"/>
    </source>
</evidence>
<dbReference type="InterPro" id="IPR014851">
    <property type="entry name" value="BCS1_N"/>
</dbReference>
<name>A0A1V6YVR4_PENNA</name>
<evidence type="ECO:0000256" key="9">
    <source>
        <dbReference type="ARBA" id="ARBA00023128"/>
    </source>
</evidence>
<dbReference type="InterPro" id="IPR027417">
    <property type="entry name" value="P-loop_NTPase"/>
</dbReference>
<keyword evidence="4 12" id="KW-0547">Nucleotide-binding</keyword>
<keyword evidence="9" id="KW-0496">Mitochondrion</keyword>
<evidence type="ECO:0000256" key="12">
    <source>
        <dbReference type="RuleBase" id="RU003651"/>
    </source>
</evidence>
<protein>
    <recommendedName>
        <fullName evidence="18">AAA+ ATPase domain-containing protein</fullName>
    </recommendedName>
</protein>
<comment type="similarity">
    <text evidence="2">Belongs to the AAA ATPase family. BCS1 subfamily.</text>
</comment>
<feature type="domain" description="BCS1 N-terminal" evidence="15">
    <location>
        <begin position="112"/>
        <end position="319"/>
    </location>
</feature>
<dbReference type="Pfam" id="PF25426">
    <property type="entry name" value="AAA_lid_BCS1"/>
    <property type="match status" value="1"/>
</dbReference>
<dbReference type="OMA" id="YLMFWMA"/>